<dbReference type="InterPro" id="IPR013785">
    <property type="entry name" value="Aldolase_TIM"/>
</dbReference>
<reference evidence="1 2" key="1">
    <citation type="journal article" date="2025" name="Microbiol. Resour. Announc.">
        <title>Draft genome sequences for Neonectria magnoliae and Neonectria punicea, canker pathogens of Liriodendron tulipifera and Acer saccharum in West Virginia.</title>
        <authorList>
            <person name="Petronek H.M."/>
            <person name="Kasson M.T."/>
            <person name="Metheny A.M."/>
            <person name="Stauder C.M."/>
            <person name="Lovett B."/>
            <person name="Lynch S.C."/>
            <person name="Garnas J.R."/>
            <person name="Kasson L.R."/>
            <person name="Stajich J.E."/>
        </authorList>
    </citation>
    <scope>NUCLEOTIDE SEQUENCE [LARGE SCALE GENOMIC DNA]</scope>
    <source>
        <strain evidence="1 2">NRRL 64651</strain>
    </source>
</reference>
<dbReference type="EMBL" id="JAZAVK010000063">
    <property type="protein sequence ID" value="KAK7426668.1"/>
    <property type="molecule type" value="Genomic_DNA"/>
</dbReference>
<dbReference type="Proteomes" id="UP001498421">
    <property type="component" value="Unassembled WGS sequence"/>
</dbReference>
<proteinExistence type="predicted"/>
<dbReference type="SUPFAM" id="SSF51395">
    <property type="entry name" value="FMN-linked oxidoreductases"/>
    <property type="match status" value="1"/>
</dbReference>
<keyword evidence="2" id="KW-1185">Reference proteome</keyword>
<evidence type="ECO:0000313" key="2">
    <source>
        <dbReference type="Proteomes" id="UP001498421"/>
    </source>
</evidence>
<protein>
    <submittedName>
        <fullName evidence="1">NADH-dependent flavin oxidoreductase</fullName>
        <ecNumber evidence="1">1.3.1.42</ecNumber>
    </submittedName>
</protein>
<dbReference type="GO" id="GO:0016629">
    <property type="term" value="F:12-oxophytodienoate reductase activity"/>
    <property type="evidence" value="ECO:0007669"/>
    <property type="project" value="UniProtKB-EC"/>
</dbReference>
<evidence type="ECO:0000313" key="1">
    <source>
        <dbReference type="EMBL" id="KAK7426668.1"/>
    </source>
</evidence>
<keyword evidence="1" id="KW-0560">Oxidoreductase</keyword>
<gene>
    <name evidence="1" type="primary">OYE32_4</name>
    <name evidence="1" type="ORF">QQZ08_006846</name>
</gene>
<dbReference type="EC" id="1.3.1.42" evidence="1"/>
<dbReference type="Gene3D" id="3.20.20.70">
    <property type="entry name" value="Aldolase class I"/>
    <property type="match status" value="1"/>
</dbReference>
<comment type="caution">
    <text evidence="1">The sequence shown here is derived from an EMBL/GenBank/DDBJ whole genome shotgun (WGS) entry which is preliminary data.</text>
</comment>
<organism evidence="1 2">
    <name type="scientific">Neonectria magnoliae</name>
    <dbReference type="NCBI Taxonomy" id="2732573"/>
    <lineage>
        <taxon>Eukaryota</taxon>
        <taxon>Fungi</taxon>
        <taxon>Dikarya</taxon>
        <taxon>Ascomycota</taxon>
        <taxon>Pezizomycotina</taxon>
        <taxon>Sordariomycetes</taxon>
        <taxon>Hypocreomycetidae</taxon>
        <taxon>Hypocreales</taxon>
        <taxon>Nectriaceae</taxon>
        <taxon>Neonectria</taxon>
    </lineage>
</organism>
<name>A0ABR1HZE0_9HYPO</name>
<accession>A0ABR1HZE0</accession>
<sequence>MNATATEEVGSWPNNVYAPSAIPFNNVYPQPKEMTVESIEEFKMAFVAAAKKGSYSQRDGLGDNLKDEFPESWTVKDSGKLAPFLAERGVDLKMANQIEWGFGGRGRKK</sequence>